<name>A0A9W8TTT6_9AGAR</name>
<sequence>MVATSERHGFLLRVTILPSWSSKRTFSGGGLTLTKLCNWLNGQIVEALQVTKSTLRKDLIVREPPPSSLLETELQADEEEEEKFSEKVCTKDDSFVIEIELDSDAEE</sequence>
<protein>
    <recommendedName>
        <fullName evidence="3">HAT C-terminal dimerisation domain-containing protein</fullName>
    </recommendedName>
</protein>
<dbReference type="Proteomes" id="UP001142393">
    <property type="component" value="Unassembled WGS sequence"/>
</dbReference>
<reference evidence="1 2" key="1">
    <citation type="journal article" date="2023" name="Proc. Natl. Acad. Sci. U.S.A.">
        <title>A global phylogenomic analysis of the shiitake genus Lentinula.</title>
        <authorList>
            <person name="Sierra-Patev S."/>
            <person name="Min B."/>
            <person name="Naranjo-Ortiz M."/>
            <person name="Looney B."/>
            <person name="Konkel Z."/>
            <person name="Slot J.C."/>
            <person name="Sakamoto Y."/>
            <person name="Steenwyk J.L."/>
            <person name="Rokas A."/>
            <person name="Carro J."/>
            <person name="Camarero S."/>
            <person name="Ferreira P."/>
            <person name="Molpeceres G."/>
            <person name="Ruiz-Duenas F.J."/>
            <person name="Serrano A."/>
            <person name="Henrissat B."/>
            <person name="Drula E."/>
            <person name="Hughes K.W."/>
            <person name="Mata J.L."/>
            <person name="Ishikawa N.K."/>
            <person name="Vargas-Isla R."/>
            <person name="Ushijima S."/>
            <person name="Smith C.A."/>
            <person name="Donoghue J."/>
            <person name="Ahrendt S."/>
            <person name="Andreopoulos W."/>
            <person name="He G."/>
            <person name="LaButti K."/>
            <person name="Lipzen A."/>
            <person name="Ng V."/>
            <person name="Riley R."/>
            <person name="Sandor L."/>
            <person name="Barry K."/>
            <person name="Martinez A.T."/>
            <person name="Xiao Y."/>
            <person name="Gibbons J.G."/>
            <person name="Terashima K."/>
            <person name="Grigoriev I.V."/>
            <person name="Hibbett D."/>
        </authorList>
    </citation>
    <scope>NUCLEOTIDE SEQUENCE [LARGE SCALE GENOMIC DNA]</scope>
    <source>
        <strain evidence="1 2">TFB7810</strain>
    </source>
</reference>
<dbReference type="AlphaFoldDB" id="A0A9W8TTT6"/>
<organism evidence="1 2">
    <name type="scientific">Lentinula detonsa</name>
    <dbReference type="NCBI Taxonomy" id="2804962"/>
    <lineage>
        <taxon>Eukaryota</taxon>
        <taxon>Fungi</taxon>
        <taxon>Dikarya</taxon>
        <taxon>Basidiomycota</taxon>
        <taxon>Agaricomycotina</taxon>
        <taxon>Agaricomycetes</taxon>
        <taxon>Agaricomycetidae</taxon>
        <taxon>Agaricales</taxon>
        <taxon>Marasmiineae</taxon>
        <taxon>Omphalotaceae</taxon>
        <taxon>Lentinula</taxon>
    </lineage>
</organism>
<evidence type="ECO:0000313" key="1">
    <source>
        <dbReference type="EMBL" id="KAJ3739918.1"/>
    </source>
</evidence>
<evidence type="ECO:0000313" key="2">
    <source>
        <dbReference type="Proteomes" id="UP001142393"/>
    </source>
</evidence>
<comment type="caution">
    <text evidence="1">The sequence shown here is derived from an EMBL/GenBank/DDBJ whole genome shotgun (WGS) entry which is preliminary data.</text>
</comment>
<keyword evidence="2" id="KW-1185">Reference proteome</keyword>
<accession>A0A9W8TTT6</accession>
<dbReference type="EMBL" id="JANVFU010000016">
    <property type="protein sequence ID" value="KAJ3739918.1"/>
    <property type="molecule type" value="Genomic_DNA"/>
</dbReference>
<proteinExistence type="predicted"/>
<evidence type="ECO:0008006" key="3">
    <source>
        <dbReference type="Google" id="ProtNLM"/>
    </source>
</evidence>
<gene>
    <name evidence="1" type="ORF">DFH05DRAFT_1463489</name>
</gene>